<sequence>FEDIFTVFETRFMHLPDKKRPISKSVKRMNEIASSTQDEILVAIASLARALNSGNHIGALMILQENEEDLLPKADRIRNLIAQSKVVRKIK</sequence>
<dbReference type="EMBL" id="BARU01014259">
    <property type="protein sequence ID" value="GAH31859.1"/>
    <property type="molecule type" value="Genomic_DNA"/>
</dbReference>
<dbReference type="AlphaFoldDB" id="X1FR67"/>
<comment type="caution">
    <text evidence="1">The sequence shown here is derived from an EMBL/GenBank/DDBJ whole genome shotgun (WGS) entry which is preliminary data.</text>
</comment>
<feature type="non-terminal residue" evidence="1">
    <location>
        <position position="1"/>
    </location>
</feature>
<gene>
    <name evidence="1" type="ORF">S03H2_25274</name>
</gene>
<reference evidence="1" key="1">
    <citation type="journal article" date="2014" name="Front. Microbiol.">
        <title>High frequency of phylogenetically diverse reductive dehalogenase-homologous genes in deep subseafloor sedimentary metagenomes.</title>
        <authorList>
            <person name="Kawai M."/>
            <person name="Futagami T."/>
            <person name="Toyoda A."/>
            <person name="Takaki Y."/>
            <person name="Nishi S."/>
            <person name="Hori S."/>
            <person name="Arai W."/>
            <person name="Tsubouchi T."/>
            <person name="Morono Y."/>
            <person name="Uchiyama I."/>
            <person name="Ito T."/>
            <person name="Fujiyama A."/>
            <person name="Inagaki F."/>
            <person name="Takami H."/>
        </authorList>
    </citation>
    <scope>NUCLEOTIDE SEQUENCE</scope>
    <source>
        <strain evidence="1">Expedition CK06-06</strain>
    </source>
</reference>
<organism evidence="1">
    <name type="scientific">marine sediment metagenome</name>
    <dbReference type="NCBI Taxonomy" id="412755"/>
    <lineage>
        <taxon>unclassified sequences</taxon>
        <taxon>metagenomes</taxon>
        <taxon>ecological metagenomes</taxon>
    </lineage>
</organism>
<name>X1FR67_9ZZZZ</name>
<evidence type="ECO:0000313" key="1">
    <source>
        <dbReference type="EMBL" id="GAH31859.1"/>
    </source>
</evidence>
<protein>
    <submittedName>
        <fullName evidence="1">Uncharacterized protein</fullName>
    </submittedName>
</protein>
<accession>X1FR67</accession>
<proteinExistence type="predicted"/>